<comment type="caution">
    <text evidence="2">The sequence shown here is derived from an EMBL/GenBank/DDBJ whole genome shotgun (WGS) entry which is preliminary data.</text>
</comment>
<dbReference type="RefSeq" id="WP_241153082.1">
    <property type="nucleotide sequence ID" value="NZ_JACIJB010000012.1"/>
</dbReference>
<feature type="chain" id="PRO_5030725346" description="DUF4823 domain-containing protein" evidence="1">
    <location>
        <begin position="19"/>
        <end position="203"/>
    </location>
</feature>
<evidence type="ECO:0008006" key="4">
    <source>
        <dbReference type="Google" id="ProtNLM"/>
    </source>
</evidence>
<feature type="signal peptide" evidence="1">
    <location>
        <begin position="1"/>
        <end position="18"/>
    </location>
</feature>
<proteinExistence type="predicted"/>
<reference evidence="2 3" key="1">
    <citation type="submission" date="2020-08" db="EMBL/GenBank/DDBJ databases">
        <title>Genomic Encyclopedia of Type Strains, Phase IV (KMG-IV): sequencing the most valuable type-strain genomes for metagenomic binning, comparative biology and taxonomic classification.</title>
        <authorList>
            <person name="Goeker M."/>
        </authorList>
    </citation>
    <scope>NUCLEOTIDE SEQUENCE [LARGE SCALE GENOMIC DNA]</scope>
    <source>
        <strain evidence="2 3">DSM 24448</strain>
    </source>
</reference>
<dbReference type="PROSITE" id="PS51257">
    <property type="entry name" value="PROKAR_LIPOPROTEIN"/>
    <property type="match status" value="1"/>
</dbReference>
<keyword evidence="3" id="KW-1185">Reference proteome</keyword>
<keyword evidence="1" id="KW-0732">Signal</keyword>
<evidence type="ECO:0000256" key="1">
    <source>
        <dbReference type="SAM" id="SignalP"/>
    </source>
</evidence>
<organism evidence="2 3">
    <name type="scientific">Brevundimonas halotolerans</name>
    <dbReference type="NCBI Taxonomy" id="69670"/>
    <lineage>
        <taxon>Bacteria</taxon>
        <taxon>Pseudomonadati</taxon>
        <taxon>Pseudomonadota</taxon>
        <taxon>Alphaproteobacteria</taxon>
        <taxon>Caulobacterales</taxon>
        <taxon>Caulobacteraceae</taxon>
        <taxon>Brevundimonas</taxon>
    </lineage>
</organism>
<dbReference type="EMBL" id="JACIJB010000012">
    <property type="protein sequence ID" value="MBB5661572.1"/>
    <property type="molecule type" value="Genomic_DNA"/>
</dbReference>
<evidence type="ECO:0000313" key="3">
    <source>
        <dbReference type="Proteomes" id="UP000548978"/>
    </source>
</evidence>
<dbReference type="Proteomes" id="UP000548978">
    <property type="component" value="Unassembled WGS sequence"/>
</dbReference>
<protein>
    <recommendedName>
        <fullName evidence="4">DUF4823 domain-containing protein</fullName>
    </recommendedName>
</protein>
<dbReference type="AlphaFoldDB" id="A0A7W9A512"/>
<dbReference type="InterPro" id="IPR046596">
    <property type="entry name" value="DUF6655"/>
</dbReference>
<name>A0A7W9A512_9CAUL</name>
<gene>
    <name evidence="2" type="ORF">FHS65_002335</name>
</gene>
<evidence type="ECO:0000313" key="2">
    <source>
        <dbReference type="EMBL" id="MBB5661572.1"/>
    </source>
</evidence>
<dbReference type="Pfam" id="PF20360">
    <property type="entry name" value="DUF6655"/>
    <property type="match status" value="1"/>
</dbReference>
<accession>A0A7W9A512</accession>
<sequence length="203" mass="22107">MRAPLAIGLMALTLAACASTTETNPGRTATEQLLVARATDAAVDGLRLPVPPGTRVFVDDTYFRAESAPYAVSAIRGAVLQAGYPLARTRDDADAIFEIRAGALSLEQMRRVFGIPAVRLPINDTFNVVSVPELSVYSRRDRVGVAEFSGFVYDAKTGQALGAIVPMTGQFRIRSHQMLMIFAWGQQRLDPGDREPGDSWFQF</sequence>